<evidence type="ECO:0000259" key="5">
    <source>
        <dbReference type="PROSITE" id="PS50931"/>
    </source>
</evidence>
<dbReference type="PANTHER" id="PTHR30346">
    <property type="entry name" value="TRANSCRIPTIONAL DUAL REGULATOR HCAR-RELATED"/>
    <property type="match status" value="1"/>
</dbReference>
<evidence type="ECO:0000256" key="4">
    <source>
        <dbReference type="ARBA" id="ARBA00023163"/>
    </source>
</evidence>
<dbReference type="GO" id="GO:0003677">
    <property type="term" value="F:DNA binding"/>
    <property type="evidence" value="ECO:0007669"/>
    <property type="project" value="UniProtKB-KW"/>
</dbReference>
<dbReference type="EMBL" id="QZEY01000005">
    <property type="protein sequence ID" value="RJL31900.1"/>
    <property type="molecule type" value="Genomic_DNA"/>
</dbReference>
<accession>A0A3A4B3D1</accession>
<dbReference type="PROSITE" id="PS50931">
    <property type="entry name" value="HTH_LYSR"/>
    <property type="match status" value="1"/>
</dbReference>
<evidence type="ECO:0000313" key="6">
    <source>
        <dbReference type="EMBL" id="RJL31900.1"/>
    </source>
</evidence>
<dbReference type="Proteomes" id="UP000265768">
    <property type="component" value="Unassembled WGS sequence"/>
</dbReference>
<organism evidence="6 7">
    <name type="scientific">Bailinhaonella thermotolerans</name>
    <dbReference type="NCBI Taxonomy" id="1070861"/>
    <lineage>
        <taxon>Bacteria</taxon>
        <taxon>Bacillati</taxon>
        <taxon>Actinomycetota</taxon>
        <taxon>Actinomycetes</taxon>
        <taxon>Streptosporangiales</taxon>
        <taxon>Streptosporangiaceae</taxon>
        <taxon>Bailinhaonella</taxon>
    </lineage>
</organism>
<dbReference type="InterPro" id="IPR000847">
    <property type="entry name" value="LysR_HTH_N"/>
</dbReference>
<dbReference type="Pfam" id="PF00126">
    <property type="entry name" value="HTH_1"/>
    <property type="match status" value="1"/>
</dbReference>
<comment type="similarity">
    <text evidence="1">Belongs to the LysR transcriptional regulatory family.</text>
</comment>
<dbReference type="RefSeq" id="WP_119927217.1">
    <property type="nucleotide sequence ID" value="NZ_QZEY01000005.1"/>
</dbReference>
<evidence type="ECO:0000256" key="3">
    <source>
        <dbReference type="ARBA" id="ARBA00023125"/>
    </source>
</evidence>
<keyword evidence="7" id="KW-1185">Reference proteome</keyword>
<keyword evidence="2" id="KW-0805">Transcription regulation</keyword>
<evidence type="ECO:0000256" key="1">
    <source>
        <dbReference type="ARBA" id="ARBA00009437"/>
    </source>
</evidence>
<dbReference type="GO" id="GO:0003700">
    <property type="term" value="F:DNA-binding transcription factor activity"/>
    <property type="evidence" value="ECO:0007669"/>
    <property type="project" value="InterPro"/>
</dbReference>
<dbReference type="OrthoDB" id="79118at2"/>
<evidence type="ECO:0000313" key="7">
    <source>
        <dbReference type="Proteomes" id="UP000265768"/>
    </source>
</evidence>
<feature type="domain" description="HTH lysR-type" evidence="5">
    <location>
        <begin position="1"/>
        <end position="58"/>
    </location>
</feature>
<proteinExistence type="inferred from homology"/>
<dbReference type="AlphaFoldDB" id="A0A3A4B3D1"/>
<dbReference type="PANTHER" id="PTHR30346:SF0">
    <property type="entry name" value="HCA OPERON TRANSCRIPTIONAL ACTIVATOR HCAR"/>
    <property type="match status" value="1"/>
</dbReference>
<dbReference type="InterPro" id="IPR036390">
    <property type="entry name" value="WH_DNA-bd_sf"/>
</dbReference>
<dbReference type="InterPro" id="IPR005119">
    <property type="entry name" value="LysR_subst-bd"/>
</dbReference>
<keyword evidence="4" id="KW-0804">Transcription</keyword>
<dbReference type="Pfam" id="PF03466">
    <property type="entry name" value="LysR_substrate"/>
    <property type="match status" value="1"/>
</dbReference>
<dbReference type="SUPFAM" id="SSF46785">
    <property type="entry name" value="Winged helix' DNA-binding domain"/>
    <property type="match status" value="1"/>
</dbReference>
<evidence type="ECO:0000256" key="2">
    <source>
        <dbReference type="ARBA" id="ARBA00023015"/>
    </source>
</evidence>
<dbReference type="SUPFAM" id="SSF53850">
    <property type="entry name" value="Periplasmic binding protein-like II"/>
    <property type="match status" value="1"/>
</dbReference>
<dbReference type="Gene3D" id="3.40.190.10">
    <property type="entry name" value="Periplasmic binding protein-like II"/>
    <property type="match status" value="2"/>
</dbReference>
<protein>
    <submittedName>
        <fullName evidence="6">LysR family transcriptional regulator</fullName>
    </submittedName>
</protein>
<dbReference type="Gene3D" id="1.10.10.10">
    <property type="entry name" value="Winged helix-like DNA-binding domain superfamily/Winged helix DNA-binding domain"/>
    <property type="match status" value="1"/>
</dbReference>
<sequence>MELRDIEIFLTLAEELHFGRTAARLCLSPARVTQAIQKQERQVGAPLFERSNRTVRLTPVGRQLREDLRPLYAGLKDSMRRAQLAAQGITGTLRVGMLPANTYDLRPYWDVFHLRHPQWKLRIQRTPFSDSFGALRRGDIDVLLAWLPIDEPDLTVGPALLAEPRVLAVSTDHELTRRTSVSLEMAADFQHPEAGTVPGYWYDAYIPRETRRGRPIERGPVIQDTEDAIILASMAEIVVLFPAHMARYWVRPDLTYLPVTDMGPLPYALVWRSDAENDLVRALAEVARDLGPLGAES</sequence>
<reference evidence="6 7" key="1">
    <citation type="submission" date="2018-09" db="EMBL/GenBank/DDBJ databases">
        <title>YIM 75507 draft genome.</title>
        <authorList>
            <person name="Tang S."/>
            <person name="Feng Y."/>
        </authorList>
    </citation>
    <scope>NUCLEOTIDE SEQUENCE [LARGE SCALE GENOMIC DNA]</scope>
    <source>
        <strain evidence="6 7">YIM 75507</strain>
    </source>
</reference>
<comment type="caution">
    <text evidence="6">The sequence shown here is derived from an EMBL/GenBank/DDBJ whole genome shotgun (WGS) entry which is preliminary data.</text>
</comment>
<gene>
    <name evidence="6" type="ORF">D5H75_15705</name>
</gene>
<dbReference type="GO" id="GO:0032993">
    <property type="term" value="C:protein-DNA complex"/>
    <property type="evidence" value="ECO:0007669"/>
    <property type="project" value="TreeGrafter"/>
</dbReference>
<keyword evidence="3" id="KW-0238">DNA-binding</keyword>
<name>A0A3A4B3D1_9ACTN</name>
<dbReference type="InterPro" id="IPR036388">
    <property type="entry name" value="WH-like_DNA-bd_sf"/>
</dbReference>